<protein>
    <submittedName>
        <fullName evidence="2">Agmatine deiminase</fullName>
        <ecNumber evidence="2">3.5.3.12</ecNumber>
    </submittedName>
</protein>
<dbReference type="Proteomes" id="UP000234331">
    <property type="component" value="Unassembled WGS sequence"/>
</dbReference>
<sequence>MTGGFVMPAEWEPHEACLLAWPTRAAPWGGEDVLADVEREYAAIVRAVARFEPVTLVVPPGSAARVRAACEVPVDVHEIPMDDSWLRACGPIVVHGPDGRVGVDFRFNSFGERFHPYDQDDLVARRLLPALGLPRRASTMVLEGGAISVDGQGTLLATEQCVLAANRNPRLDRHDVEAELRALLGVTTVVWLPYGHLAGETDGHIDHVCQFTGPARVVVEAAVAGRPDHPRLRANRAVLEASTDAAGRLFEIHELPPQQRIHLHGRDAVVNYVNSTSRAAG</sequence>
<dbReference type="PANTHER" id="PTHR31377">
    <property type="entry name" value="AGMATINE DEIMINASE-RELATED"/>
    <property type="match status" value="1"/>
</dbReference>
<keyword evidence="3" id="KW-1185">Reference proteome</keyword>
<dbReference type="SUPFAM" id="SSF55909">
    <property type="entry name" value="Pentein"/>
    <property type="match status" value="1"/>
</dbReference>
<dbReference type="GO" id="GO:0009446">
    <property type="term" value="P:putrescine biosynthetic process"/>
    <property type="evidence" value="ECO:0007669"/>
    <property type="project" value="InterPro"/>
</dbReference>
<dbReference type="PANTHER" id="PTHR31377:SF0">
    <property type="entry name" value="AGMATINE DEIMINASE-RELATED"/>
    <property type="match status" value="1"/>
</dbReference>
<dbReference type="Pfam" id="PF04371">
    <property type="entry name" value="PAD_porph"/>
    <property type="match status" value="1"/>
</dbReference>
<evidence type="ECO:0000313" key="3">
    <source>
        <dbReference type="Proteomes" id="UP000234331"/>
    </source>
</evidence>
<accession>A0A2I2KVZ0</accession>
<dbReference type="Gene3D" id="3.75.10.10">
    <property type="entry name" value="L-arginine/glycine Amidinotransferase, Chain A"/>
    <property type="match status" value="1"/>
</dbReference>
<dbReference type="GO" id="GO:0004668">
    <property type="term" value="F:protein-arginine deiminase activity"/>
    <property type="evidence" value="ECO:0007669"/>
    <property type="project" value="InterPro"/>
</dbReference>
<proteinExistence type="predicted"/>
<organism evidence="2 3">
    <name type="scientific">Frankia canadensis</name>
    <dbReference type="NCBI Taxonomy" id="1836972"/>
    <lineage>
        <taxon>Bacteria</taxon>
        <taxon>Bacillati</taxon>
        <taxon>Actinomycetota</taxon>
        <taxon>Actinomycetes</taxon>
        <taxon>Frankiales</taxon>
        <taxon>Frankiaceae</taxon>
        <taxon>Frankia</taxon>
    </lineage>
</organism>
<dbReference type="EC" id="3.5.3.12" evidence="2"/>
<gene>
    <name evidence="2" type="ORF">FRACA_380015</name>
</gene>
<keyword evidence="1 2" id="KW-0378">Hydrolase</keyword>
<evidence type="ECO:0000256" key="1">
    <source>
        <dbReference type="ARBA" id="ARBA00022801"/>
    </source>
</evidence>
<dbReference type="GO" id="GO:0047632">
    <property type="term" value="F:agmatine deiminase activity"/>
    <property type="evidence" value="ECO:0007669"/>
    <property type="project" value="UniProtKB-EC"/>
</dbReference>
<dbReference type="AlphaFoldDB" id="A0A2I2KVZ0"/>
<reference evidence="2 3" key="1">
    <citation type="submission" date="2017-06" db="EMBL/GenBank/DDBJ databases">
        <authorList>
            <person name="Kim H.J."/>
            <person name="Triplett B.A."/>
        </authorList>
    </citation>
    <scope>NUCLEOTIDE SEQUENCE [LARGE SCALE GENOMIC DNA]</scope>
    <source>
        <strain evidence="2">FRACA_ARgP5</strain>
    </source>
</reference>
<dbReference type="InterPro" id="IPR007466">
    <property type="entry name" value="Peptidyl-Arg-deiminase_porph"/>
</dbReference>
<evidence type="ECO:0000313" key="2">
    <source>
        <dbReference type="EMBL" id="SNQ49824.1"/>
    </source>
</evidence>
<dbReference type="EMBL" id="FZMO01000312">
    <property type="protein sequence ID" value="SNQ49824.1"/>
    <property type="molecule type" value="Genomic_DNA"/>
</dbReference>
<name>A0A2I2KVZ0_9ACTN</name>